<protein>
    <submittedName>
        <fullName evidence="2">G13109 protein</fullName>
    </submittedName>
</protein>
<reference evidence="2 3" key="1">
    <citation type="submission" date="2024-06" db="EMBL/GenBank/DDBJ databases">
        <authorList>
            <person name="Kraege A."/>
            <person name="Thomma B."/>
        </authorList>
    </citation>
    <scope>NUCLEOTIDE SEQUENCE [LARGE SCALE GENOMIC DNA]</scope>
</reference>
<name>A0ABP1GBZ6_9CHLO</name>
<dbReference type="PANTHER" id="PTHR13132">
    <property type="entry name" value="ALPHA- 1,6 -FUCOSYLTRANSFERASE"/>
    <property type="match status" value="1"/>
</dbReference>
<keyword evidence="3" id="KW-1185">Reference proteome</keyword>
<proteinExistence type="predicted"/>
<evidence type="ECO:0000313" key="3">
    <source>
        <dbReference type="Proteomes" id="UP001497392"/>
    </source>
</evidence>
<organism evidence="2 3">
    <name type="scientific">Coccomyxa viridis</name>
    <dbReference type="NCBI Taxonomy" id="1274662"/>
    <lineage>
        <taxon>Eukaryota</taxon>
        <taxon>Viridiplantae</taxon>
        <taxon>Chlorophyta</taxon>
        <taxon>core chlorophytes</taxon>
        <taxon>Trebouxiophyceae</taxon>
        <taxon>Trebouxiophyceae incertae sedis</taxon>
        <taxon>Coccomyxaceae</taxon>
        <taxon>Coccomyxa</taxon>
    </lineage>
</organism>
<gene>
    <name evidence="2" type="primary">g13109</name>
    <name evidence="2" type="ORF">VP750_LOCUS11636</name>
</gene>
<feature type="compositionally biased region" description="Acidic residues" evidence="1">
    <location>
        <begin position="279"/>
        <end position="290"/>
    </location>
</feature>
<feature type="region of interest" description="Disordered" evidence="1">
    <location>
        <begin position="278"/>
        <end position="312"/>
    </location>
</feature>
<evidence type="ECO:0000256" key="1">
    <source>
        <dbReference type="SAM" id="MobiDB-lite"/>
    </source>
</evidence>
<accession>A0ABP1GBZ6</accession>
<comment type="caution">
    <text evidence="2">The sequence shown here is derived from an EMBL/GenBank/DDBJ whole genome shotgun (WGS) entry which is preliminary data.</text>
</comment>
<dbReference type="PANTHER" id="PTHR13132:SF29">
    <property type="entry name" value="ALPHA-(1,6)-FUCOSYLTRANSFERASE"/>
    <property type="match status" value="1"/>
</dbReference>
<dbReference type="Proteomes" id="UP001497392">
    <property type="component" value="Unassembled WGS sequence"/>
</dbReference>
<feature type="compositionally biased region" description="Acidic residues" evidence="1">
    <location>
        <begin position="300"/>
        <end position="309"/>
    </location>
</feature>
<evidence type="ECO:0000313" key="2">
    <source>
        <dbReference type="EMBL" id="CAL5229730.1"/>
    </source>
</evidence>
<dbReference type="EMBL" id="CAXHTA020000021">
    <property type="protein sequence ID" value="CAL5229730.1"/>
    <property type="molecule type" value="Genomic_DNA"/>
</dbReference>
<sequence>MHAVPIFDGNNGTFFLDNSQFAYKCSEGGGWHDFFGYQDHLVPWSPAKARAGGEACNRLNFRGVDDVLHVNLHAGWEAYNSAGVSQAWVFQPWVKDIIDKRLKELAEAPKPVIAFHVRWGDKIEEDILLKRPTTQPKDYITAFSKNFPDVKGGTCILVGDTPSRVTEAANFAKKHLGCKIMQSTPYYRTDGHLQKEYNEQSLDKRCMSTVQLLIDIENLAHADYMTGTLNSGIPYLIEVLRYTLYGKERSTFVDASSLHNDWWQKVRDLWNPPKVVKEGEEEEEDLEEAEGCTPGKDCGEEASEDEDEAEALKRRRHLLSAERPFGSLTTLVRDRAQQALASL</sequence>